<reference evidence="2" key="1">
    <citation type="submission" date="2018-05" db="EMBL/GenBank/DDBJ databases">
        <title>Draft genome of Mucuna pruriens seed.</title>
        <authorList>
            <person name="Nnadi N.E."/>
            <person name="Vos R."/>
            <person name="Hasami M.H."/>
            <person name="Devisetty U.K."/>
            <person name="Aguiy J.C."/>
        </authorList>
    </citation>
    <scope>NUCLEOTIDE SEQUENCE [LARGE SCALE GENOMIC DNA]</scope>
    <source>
        <strain evidence="2">JCA_2017</strain>
    </source>
</reference>
<dbReference type="InterPro" id="IPR012337">
    <property type="entry name" value="RNaseH-like_sf"/>
</dbReference>
<name>A0A371HIK0_MUCPR</name>
<comment type="caution">
    <text evidence="2">The sequence shown here is derived from an EMBL/GenBank/DDBJ whole genome shotgun (WGS) entry which is preliminary data.</text>
</comment>
<protein>
    <recommendedName>
        <fullName evidence="1">Integrase catalytic domain-containing protein</fullName>
    </recommendedName>
</protein>
<dbReference type="PANTHER" id="PTHR48475">
    <property type="entry name" value="RIBONUCLEASE H"/>
    <property type="match status" value="1"/>
</dbReference>
<organism evidence="2 3">
    <name type="scientific">Mucuna pruriens</name>
    <name type="common">Velvet bean</name>
    <name type="synonym">Dolichos pruriens</name>
    <dbReference type="NCBI Taxonomy" id="157652"/>
    <lineage>
        <taxon>Eukaryota</taxon>
        <taxon>Viridiplantae</taxon>
        <taxon>Streptophyta</taxon>
        <taxon>Embryophyta</taxon>
        <taxon>Tracheophyta</taxon>
        <taxon>Spermatophyta</taxon>
        <taxon>Magnoliopsida</taxon>
        <taxon>eudicotyledons</taxon>
        <taxon>Gunneridae</taxon>
        <taxon>Pentapetalae</taxon>
        <taxon>rosids</taxon>
        <taxon>fabids</taxon>
        <taxon>Fabales</taxon>
        <taxon>Fabaceae</taxon>
        <taxon>Papilionoideae</taxon>
        <taxon>50 kb inversion clade</taxon>
        <taxon>NPAAA clade</taxon>
        <taxon>indigoferoid/millettioid clade</taxon>
        <taxon>Phaseoleae</taxon>
        <taxon>Mucuna</taxon>
    </lineage>
</organism>
<dbReference type="GO" id="GO:0003676">
    <property type="term" value="F:nucleic acid binding"/>
    <property type="evidence" value="ECO:0007669"/>
    <property type="project" value="InterPro"/>
</dbReference>
<feature type="domain" description="Integrase catalytic" evidence="1">
    <location>
        <begin position="37"/>
        <end position="214"/>
    </location>
</feature>
<proteinExistence type="predicted"/>
<sequence length="252" mass="29242">MVDALATLSSMLQVNKGQEMIIHVRHQSKIAHYQQLDREEPKADDKPWYHDIKKYLEKGAYLEGSADSTLLHYIDDHEAKGIMEEVHEGTFGTHANGHALARKILRVDYYCTKIESNYCQQAHIITNNGTNLNNKMMNKLCEQFKIKHHNSTPYRPKMNGVVEAANKNIKKIVEKMVVTYKDWHDMLPYALHGYRTSIQTSTRATPYSLVYGTEVVLAEVELEDAEWIHSQLDQLNLIEEKWLTTLCHRQLY</sequence>
<dbReference type="InterPro" id="IPR036397">
    <property type="entry name" value="RNaseH_sf"/>
</dbReference>
<dbReference type="Proteomes" id="UP000257109">
    <property type="component" value="Unassembled WGS sequence"/>
</dbReference>
<dbReference type="InterPro" id="IPR001584">
    <property type="entry name" value="Integrase_cat-core"/>
</dbReference>
<dbReference type="Gene3D" id="3.30.420.10">
    <property type="entry name" value="Ribonuclease H-like superfamily/Ribonuclease H"/>
    <property type="match status" value="1"/>
</dbReference>
<feature type="non-terminal residue" evidence="2">
    <location>
        <position position="1"/>
    </location>
</feature>
<evidence type="ECO:0000313" key="3">
    <source>
        <dbReference type="Proteomes" id="UP000257109"/>
    </source>
</evidence>
<keyword evidence="3" id="KW-1185">Reference proteome</keyword>
<evidence type="ECO:0000313" key="2">
    <source>
        <dbReference type="EMBL" id="RDY02544.1"/>
    </source>
</evidence>
<dbReference type="OrthoDB" id="2016337at2759"/>
<dbReference type="SUPFAM" id="SSF53098">
    <property type="entry name" value="Ribonuclease H-like"/>
    <property type="match status" value="1"/>
</dbReference>
<dbReference type="PROSITE" id="PS50994">
    <property type="entry name" value="INTEGRASE"/>
    <property type="match status" value="1"/>
</dbReference>
<dbReference type="GO" id="GO:0015074">
    <property type="term" value="P:DNA integration"/>
    <property type="evidence" value="ECO:0007669"/>
    <property type="project" value="InterPro"/>
</dbReference>
<dbReference type="AlphaFoldDB" id="A0A371HIK0"/>
<dbReference type="PANTHER" id="PTHR48475:SF1">
    <property type="entry name" value="RNASE H TYPE-1 DOMAIN-CONTAINING PROTEIN"/>
    <property type="match status" value="1"/>
</dbReference>
<evidence type="ECO:0000259" key="1">
    <source>
        <dbReference type="PROSITE" id="PS50994"/>
    </source>
</evidence>
<dbReference type="EMBL" id="QJKJ01002514">
    <property type="protein sequence ID" value="RDY02544.1"/>
    <property type="molecule type" value="Genomic_DNA"/>
</dbReference>
<gene>
    <name evidence="2" type="ORF">CR513_13973</name>
</gene>
<accession>A0A371HIK0</accession>